<sequence>ARDQFGRTPLQLAVIGGHLSVVQELIKSGAKITIKMIDGLGPIHLASKSGNLDILEELLKKNAQNE</sequence>
<dbReference type="Gene3D" id="1.25.40.20">
    <property type="entry name" value="Ankyrin repeat-containing domain"/>
    <property type="match status" value="1"/>
</dbReference>
<evidence type="ECO:0000313" key="5">
    <source>
        <dbReference type="Proteomes" id="UP000266673"/>
    </source>
</evidence>
<dbReference type="Proteomes" id="UP000266673">
    <property type="component" value="Unassembled WGS sequence"/>
</dbReference>
<keyword evidence="2 3" id="KW-0040">ANK repeat</keyword>
<dbReference type="STRING" id="44941.A0A397TQ97"/>
<evidence type="ECO:0000313" key="4">
    <source>
        <dbReference type="EMBL" id="RIB00083.1"/>
    </source>
</evidence>
<dbReference type="InterPro" id="IPR002110">
    <property type="entry name" value="Ankyrin_rpt"/>
</dbReference>
<proteinExistence type="predicted"/>
<dbReference type="SMART" id="SM00248">
    <property type="entry name" value="ANK"/>
    <property type="match status" value="2"/>
</dbReference>
<keyword evidence="5" id="KW-1185">Reference proteome</keyword>
<dbReference type="Pfam" id="PF12796">
    <property type="entry name" value="Ank_2"/>
    <property type="match status" value="1"/>
</dbReference>
<dbReference type="GO" id="GO:0085020">
    <property type="term" value="P:protein K6-linked ubiquitination"/>
    <property type="evidence" value="ECO:0007669"/>
    <property type="project" value="TreeGrafter"/>
</dbReference>
<dbReference type="EMBL" id="QKWP01005385">
    <property type="protein sequence ID" value="RIB00083.1"/>
    <property type="molecule type" value="Genomic_DNA"/>
</dbReference>
<feature type="repeat" description="ANK" evidence="3">
    <location>
        <begin position="38"/>
        <end position="66"/>
    </location>
</feature>
<dbReference type="AlphaFoldDB" id="A0A397TQ97"/>
<evidence type="ECO:0000256" key="1">
    <source>
        <dbReference type="ARBA" id="ARBA00022737"/>
    </source>
</evidence>
<dbReference type="SUPFAM" id="SSF48403">
    <property type="entry name" value="Ankyrin repeat"/>
    <property type="match status" value="1"/>
</dbReference>
<name>A0A397TQ97_9GLOM</name>
<organism evidence="4 5">
    <name type="scientific">Gigaspora rosea</name>
    <dbReference type="NCBI Taxonomy" id="44941"/>
    <lineage>
        <taxon>Eukaryota</taxon>
        <taxon>Fungi</taxon>
        <taxon>Fungi incertae sedis</taxon>
        <taxon>Mucoromycota</taxon>
        <taxon>Glomeromycotina</taxon>
        <taxon>Glomeromycetes</taxon>
        <taxon>Diversisporales</taxon>
        <taxon>Gigasporaceae</taxon>
        <taxon>Gigaspora</taxon>
    </lineage>
</organism>
<dbReference type="PROSITE" id="PS50088">
    <property type="entry name" value="ANK_REPEAT"/>
    <property type="match status" value="2"/>
</dbReference>
<feature type="non-terminal residue" evidence="4">
    <location>
        <position position="1"/>
    </location>
</feature>
<dbReference type="GO" id="GO:0004842">
    <property type="term" value="F:ubiquitin-protein transferase activity"/>
    <property type="evidence" value="ECO:0007669"/>
    <property type="project" value="TreeGrafter"/>
</dbReference>
<protein>
    <submittedName>
        <fullName evidence="4">Ankyrin repeat-containing domain protein</fullName>
    </submittedName>
</protein>
<reference evidence="4 5" key="1">
    <citation type="submission" date="2018-06" db="EMBL/GenBank/DDBJ databases">
        <title>Comparative genomics reveals the genomic features of Rhizophagus irregularis, R. cerebriforme, R. diaphanum and Gigaspora rosea, and their symbiotic lifestyle signature.</title>
        <authorList>
            <person name="Morin E."/>
            <person name="San Clemente H."/>
            <person name="Chen E.C.H."/>
            <person name="De La Providencia I."/>
            <person name="Hainaut M."/>
            <person name="Kuo A."/>
            <person name="Kohler A."/>
            <person name="Murat C."/>
            <person name="Tang N."/>
            <person name="Roy S."/>
            <person name="Loubradou J."/>
            <person name="Henrissat B."/>
            <person name="Grigoriev I.V."/>
            <person name="Corradi N."/>
            <person name="Roux C."/>
            <person name="Martin F.M."/>
        </authorList>
    </citation>
    <scope>NUCLEOTIDE SEQUENCE [LARGE SCALE GENOMIC DNA]</scope>
    <source>
        <strain evidence="4 5">DAOM 194757</strain>
    </source>
</reference>
<keyword evidence="1" id="KW-0677">Repeat</keyword>
<dbReference type="PANTHER" id="PTHR24171:SF8">
    <property type="entry name" value="BRCA1-ASSOCIATED RING DOMAIN PROTEIN 1"/>
    <property type="match status" value="1"/>
</dbReference>
<feature type="non-terminal residue" evidence="4">
    <location>
        <position position="66"/>
    </location>
</feature>
<feature type="repeat" description="ANK" evidence="3">
    <location>
        <begin position="5"/>
        <end position="37"/>
    </location>
</feature>
<dbReference type="PROSITE" id="PS50297">
    <property type="entry name" value="ANK_REP_REGION"/>
    <property type="match status" value="2"/>
</dbReference>
<accession>A0A397TQ97</accession>
<evidence type="ECO:0000256" key="2">
    <source>
        <dbReference type="ARBA" id="ARBA00023043"/>
    </source>
</evidence>
<gene>
    <name evidence="4" type="ORF">C2G38_1912022</name>
</gene>
<dbReference type="OrthoDB" id="539213at2759"/>
<comment type="caution">
    <text evidence="4">The sequence shown here is derived from an EMBL/GenBank/DDBJ whole genome shotgun (WGS) entry which is preliminary data.</text>
</comment>
<dbReference type="PANTHER" id="PTHR24171">
    <property type="entry name" value="ANKYRIN REPEAT DOMAIN-CONTAINING PROTEIN 39-RELATED"/>
    <property type="match status" value="1"/>
</dbReference>
<evidence type="ECO:0000256" key="3">
    <source>
        <dbReference type="PROSITE-ProRule" id="PRU00023"/>
    </source>
</evidence>
<dbReference type="InterPro" id="IPR036770">
    <property type="entry name" value="Ankyrin_rpt-contain_sf"/>
</dbReference>